<organism evidence="1 2">
    <name type="scientific">Lentilactobacillus hilgardii (strain ATCC 8290 / DSM 20176 / CCUG 30140 / JCM 1155 / KCTC 3500 / NBRC 15886 / NCIMB 8040 / NRRL B-1843 / 9)</name>
    <dbReference type="NCBI Taxonomy" id="1423757"/>
    <lineage>
        <taxon>Bacteria</taxon>
        <taxon>Bacillati</taxon>
        <taxon>Bacillota</taxon>
        <taxon>Bacilli</taxon>
        <taxon>Lactobacillales</taxon>
        <taxon>Lactobacillaceae</taxon>
        <taxon>Lentilactobacillus</taxon>
    </lineage>
</organism>
<gene>
    <name evidence="1" type="ORF">HMPREF0519_1666</name>
</gene>
<evidence type="ECO:0000313" key="1">
    <source>
        <dbReference type="EMBL" id="EEI24183.1"/>
    </source>
</evidence>
<dbReference type="AlphaFoldDB" id="C0XKA5"/>
<dbReference type="Proteomes" id="UP000003752">
    <property type="component" value="Unassembled WGS sequence"/>
</dbReference>
<keyword evidence="2" id="KW-1185">Reference proteome</keyword>
<sequence>MVGIFFLSFGLGSAISNKASATVSPAFYHPNLLGYTVPRALRGTWYFGHKKYPGGAHHFNGLHYHRGKINKYMISRRAVEMSWTLGIDGRKYEAKGYYDGAMVSDPFDNHKKLSWQLNEQYTPVIFEYKGHNHKGIDVSGQVPDYLITRKQTNKYLAFNNWKDNSWGKNTKVKLVKIGWGGQDR</sequence>
<comment type="caution">
    <text evidence="1">The sequence shown here is derived from an EMBL/GenBank/DDBJ whole genome shotgun (WGS) entry which is preliminary data.</text>
</comment>
<dbReference type="EMBL" id="ACGP01000154">
    <property type="protein sequence ID" value="EEI24183.1"/>
    <property type="molecule type" value="Genomic_DNA"/>
</dbReference>
<proteinExistence type="predicted"/>
<evidence type="ECO:0000313" key="2">
    <source>
        <dbReference type="Proteomes" id="UP000003752"/>
    </source>
</evidence>
<name>C0XKA5_LENH9</name>
<protein>
    <submittedName>
        <fullName evidence="1">Uncharacterized protein</fullName>
    </submittedName>
</protein>
<reference evidence="1 2" key="1">
    <citation type="submission" date="2009-01" db="EMBL/GenBank/DDBJ databases">
        <authorList>
            <person name="Qin X."/>
            <person name="Bachman B."/>
            <person name="Battles P."/>
            <person name="Bell A."/>
            <person name="Bess C."/>
            <person name="Bickham C."/>
            <person name="Chaboub L."/>
            <person name="Chen D."/>
            <person name="Coyle M."/>
            <person name="Deiros D.R."/>
            <person name="Dinh H."/>
            <person name="Forbes L."/>
            <person name="Fowler G."/>
            <person name="Francisco L."/>
            <person name="Fu Q."/>
            <person name="Gubbala S."/>
            <person name="Hale W."/>
            <person name="Han Y."/>
            <person name="Hemphill L."/>
            <person name="Highlander S.K."/>
            <person name="Hirani K."/>
            <person name="Hogues M."/>
            <person name="Jackson L."/>
            <person name="Jakkamsetti A."/>
            <person name="Javaid M."/>
            <person name="Jiang H."/>
            <person name="Korchina V."/>
            <person name="Kovar C."/>
            <person name="Lara F."/>
            <person name="Lee S."/>
            <person name="Mata R."/>
            <person name="Mathew T."/>
            <person name="Moen C."/>
            <person name="Morales K."/>
            <person name="Munidasa M."/>
            <person name="Nazareth L."/>
            <person name="Ngo R."/>
            <person name="Nguyen L."/>
            <person name="Okwuonu G."/>
            <person name="Ongeri F."/>
            <person name="Patil S."/>
            <person name="Petrosino J."/>
            <person name="Pham C."/>
            <person name="Pham P."/>
            <person name="Pu L.-L."/>
            <person name="Puazo M."/>
            <person name="Raj R."/>
            <person name="Reid J."/>
            <person name="Rouhana J."/>
            <person name="Saada N."/>
            <person name="Shang Y."/>
            <person name="Simmons D."/>
            <person name="Thornton R."/>
            <person name="Warren J."/>
            <person name="Weissenberger G."/>
            <person name="Zhang J."/>
            <person name="Zhang L."/>
            <person name="Zhou C."/>
            <person name="Zhu D."/>
            <person name="Muzny D."/>
            <person name="Worley K."/>
            <person name="Gibbs R."/>
        </authorList>
    </citation>
    <scope>NUCLEOTIDE SEQUENCE [LARGE SCALE GENOMIC DNA]</scope>
    <source>
        <strain evidence="2">ATCC 8290 / DSM 20176 / CCUG 30140 / JCM 1155 / KCTC 3500 / NBRC 15886 / NCIMB 8040 / NRRL B-1843 / 9</strain>
    </source>
</reference>
<accession>C0XKA5</accession>
<dbReference type="HOGENOM" id="CLU_1466432_0_0_9"/>